<evidence type="ECO:0000313" key="5">
    <source>
        <dbReference type="Proteomes" id="UP001595455"/>
    </source>
</evidence>
<dbReference type="EMBL" id="PYIX02000105">
    <property type="protein sequence ID" value="RFC81428.1"/>
    <property type="molecule type" value="Genomic_DNA"/>
</dbReference>
<dbReference type="Pfam" id="PF01695">
    <property type="entry name" value="IstB_IS21"/>
    <property type="match status" value="1"/>
</dbReference>
<reference evidence="3 4" key="2">
    <citation type="submission" date="2018-08" db="EMBL/GenBank/DDBJ databases">
        <title>The draft genome of Acinetobacter sichuanensis strain WCHAc060041.</title>
        <authorList>
            <person name="Qin J."/>
            <person name="Feng Y."/>
            <person name="Zong Z."/>
        </authorList>
    </citation>
    <scope>NUCLEOTIDE SEQUENCE [LARGE SCALE GENOMIC DNA]</scope>
    <source>
        <strain evidence="3 4">WCHAc060041</strain>
    </source>
</reference>
<reference evidence="5" key="3">
    <citation type="journal article" date="2019" name="Int. J. Syst. Evol. Microbiol.">
        <title>The Global Catalogue of Microorganisms (GCM) 10K type strain sequencing project: providing services to taxonomists for standard genome sequencing and annotation.</title>
        <authorList>
            <consortium name="The Broad Institute Genomics Platform"/>
            <consortium name="The Broad Institute Genome Sequencing Center for Infectious Disease"/>
            <person name="Wu L."/>
            <person name="Ma J."/>
        </authorList>
    </citation>
    <scope>NUCLEOTIDE SEQUENCE [LARGE SCALE GENOMIC DNA]</scope>
    <source>
        <strain evidence="5">KCTC 62575</strain>
    </source>
</reference>
<dbReference type="InterPro" id="IPR027417">
    <property type="entry name" value="P-loop_NTPase"/>
</dbReference>
<dbReference type="SMART" id="SM00382">
    <property type="entry name" value="AAA"/>
    <property type="match status" value="1"/>
</dbReference>
<organism evidence="3 4">
    <name type="scientific">Acinetobacter sichuanensis</name>
    <dbReference type="NCBI Taxonomy" id="2136183"/>
    <lineage>
        <taxon>Bacteria</taxon>
        <taxon>Pseudomonadati</taxon>
        <taxon>Pseudomonadota</taxon>
        <taxon>Gammaproteobacteria</taxon>
        <taxon>Moraxellales</taxon>
        <taxon>Moraxellaceae</taxon>
        <taxon>Acinetobacter</taxon>
    </lineage>
</organism>
<evidence type="ECO:0000259" key="1">
    <source>
        <dbReference type="SMART" id="SM00382"/>
    </source>
</evidence>
<name>A0A371YIX4_9GAMM</name>
<dbReference type="PANTHER" id="PTHR30050:SF4">
    <property type="entry name" value="ATP-BINDING PROTEIN RV3427C IN INSERTION SEQUENCE-RELATED"/>
    <property type="match status" value="1"/>
</dbReference>
<keyword evidence="3" id="KW-0547">Nucleotide-binding</keyword>
<dbReference type="Gene3D" id="3.40.50.300">
    <property type="entry name" value="P-loop containing nucleotide triphosphate hydrolases"/>
    <property type="match status" value="1"/>
</dbReference>
<reference evidence="2" key="4">
    <citation type="submission" date="2024-09" db="EMBL/GenBank/DDBJ databases">
        <authorList>
            <person name="Sun Q."/>
            <person name="Mori K."/>
        </authorList>
    </citation>
    <scope>NUCLEOTIDE SEQUENCE</scope>
    <source>
        <strain evidence="2">KCTC 62575</strain>
    </source>
</reference>
<dbReference type="Proteomes" id="UP000240957">
    <property type="component" value="Unassembled WGS sequence"/>
</dbReference>
<dbReference type="AlphaFoldDB" id="A0A371YIX4"/>
<dbReference type="Proteomes" id="UP001595455">
    <property type="component" value="Unassembled WGS sequence"/>
</dbReference>
<dbReference type="OrthoDB" id="5956003at2"/>
<evidence type="ECO:0000313" key="3">
    <source>
        <dbReference type="EMBL" id="RFC81428.1"/>
    </source>
</evidence>
<accession>A0A371YIX4</accession>
<dbReference type="SUPFAM" id="SSF52540">
    <property type="entry name" value="P-loop containing nucleoside triphosphate hydrolases"/>
    <property type="match status" value="1"/>
</dbReference>
<dbReference type="RefSeq" id="WP_107010226.1">
    <property type="nucleotide sequence ID" value="NZ_JBHRSF010000008.1"/>
</dbReference>
<dbReference type="GO" id="GO:0006260">
    <property type="term" value="P:DNA replication"/>
    <property type="evidence" value="ECO:0007669"/>
    <property type="project" value="TreeGrafter"/>
</dbReference>
<protein>
    <submittedName>
        <fullName evidence="3">ATP-binding protein</fullName>
    </submittedName>
</protein>
<reference evidence="2" key="1">
    <citation type="journal article" date="2014" name="Int. J. Syst. Evol. Microbiol.">
        <title>Complete genome of a new Firmicutes species belonging to the dominant human colonic microbiota ('Ruminococcus bicirculans') reveals two chromosomes and a selective capacity to utilize plant glucans.</title>
        <authorList>
            <consortium name="NISC Comparative Sequencing Program"/>
            <person name="Wegmann U."/>
            <person name="Louis P."/>
            <person name="Goesmann A."/>
            <person name="Henrissat B."/>
            <person name="Duncan S.H."/>
            <person name="Flint H.J."/>
        </authorList>
    </citation>
    <scope>NUCLEOTIDE SEQUENCE</scope>
    <source>
        <strain evidence="2">KCTC 62575</strain>
    </source>
</reference>
<gene>
    <name evidence="2" type="ORF">ACFODO_05280</name>
    <name evidence="3" type="ORF">C9E89_021955</name>
</gene>
<proteinExistence type="predicted"/>
<dbReference type="GO" id="GO:0005524">
    <property type="term" value="F:ATP binding"/>
    <property type="evidence" value="ECO:0007669"/>
    <property type="project" value="UniProtKB-KW"/>
</dbReference>
<evidence type="ECO:0000313" key="4">
    <source>
        <dbReference type="Proteomes" id="UP000240957"/>
    </source>
</evidence>
<evidence type="ECO:0000313" key="2">
    <source>
        <dbReference type="EMBL" id="MFC2994696.1"/>
    </source>
</evidence>
<keyword evidence="5" id="KW-1185">Reference proteome</keyword>
<dbReference type="CDD" id="cd00009">
    <property type="entry name" value="AAA"/>
    <property type="match status" value="1"/>
</dbReference>
<keyword evidence="3" id="KW-0067">ATP-binding</keyword>
<dbReference type="InterPro" id="IPR003593">
    <property type="entry name" value="AAA+_ATPase"/>
</dbReference>
<sequence length="249" mass="28524">MNAMTSLSFDIQKSTEFCSIHQIQMVSYRGRPFCEKCSLESLDRGQKEHHHAVNTMVRNKHFEGARLPRRHQESGFSNYQVLNNGQQNAKAQCASFAKDFIGDAVRNLIMVGRTGTGKTHLACAVARNVLDKRKYARYITSEDMADEIAKAWKIADDSEANAIHRFTDYDLLILDEYGLHDRHENRLQLVHKVLYSRYDEGKATMLISNLTLDELQKDLGDRLWSRFQHDGLTLVECNWADQRMQGGAA</sequence>
<comment type="caution">
    <text evidence="3">The sequence shown here is derived from an EMBL/GenBank/DDBJ whole genome shotgun (WGS) entry which is preliminary data.</text>
</comment>
<dbReference type="InterPro" id="IPR002611">
    <property type="entry name" value="IstB_ATP-bd"/>
</dbReference>
<dbReference type="EMBL" id="JBHRSF010000008">
    <property type="protein sequence ID" value="MFC2994696.1"/>
    <property type="molecule type" value="Genomic_DNA"/>
</dbReference>
<feature type="domain" description="AAA+ ATPase" evidence="1">
    <location>
        <begin position="104"/>
        <end position="233"/>
    </location>
</feature>
<dbReference type="PANTHER" id="PTHR30050">
    <property type="entry name" value="CHROMOSOMAL REPLICATION INITIATOR PROTEIN DNAA"/>
    <property type="match status" value="1"/>
</dbReference>